<accession>A0A2W7RAB6</accession>
<dbReference type="RefSeq" id="WP_111316209.1">
    <property type="nucleotide sequence ID" value="NZ_QKZT01000001.1"/>
</dbReference>
<dbReference type="Proteomes" id="UP000248882">
    <property type="component" value="Unassembled WGS sequence"/>
</dbReference>
<evidence type="ECO:0000313" key="1">
    <source>
        <dbReference type="EMBL" id="PZX57903.1"/>
    </source>
</evidence>
<gene>
    <name evidence="1" type="ORF">LV85_00085</name>
</gene>
<sequence length="236" mass="27438">MTYSDTIARLYDLRNAENVIFKERKFGIVSNNALGIYHKELKMIATELGHDNELALQLFDSGIYEGRLLCSMMLKPKDVTEALMEKWVKTFDNWEICDSFSMGLFSKSNFAFAKIVEWTGREPEFEKRAGFACLASFCMADKTSENELFEKFFPIIIREATDERLYVKKAVNWALRNIGKRNIDLNRKAIEVAKQILEIDLKSAKWIAKNALVELQKENSRMSDYPRAEYRTSIMH</sequence>
<dbReference type="EMBL" id="QKZT01000001">
    <property type="protein sequence ID" value="PZX57903.1"/>
    <property type="molecule type" value="Genomic_DNA"/>
</dbReference>
<proteinExistence type="predicted"/>
<dbReference type="SUPFAM" id="SSF48371">
    <property type="entry name" value="ARM repeat"/>
    <property type="match status" value="1"/>
</dbReference>
<reference evidence="1 2" key="1">
    <citation type="submission" date="2018-06" db="EMBL/GenBank/DDBJ databases">
        <title>Genomic Encyclopedia of Archaeal and Bacterial Type Strains, Phase II (KMG-II): from individual species to whole genera.</title>
        <authorList>
            <person name="Goeker M."/>
        </authorList>
    </citation>
    <scope>NUCLEOTIDE SEQUENCE [LARGE SCALE GENOMIC DNA]</scope>
    <source>
        <strain evidence="1 2">DSM 19830</strain>
    </source>
</reference>
<evidence type="ECO:0000313" key="2">
    <source>
        <dbReference type="Proteomes" id="UP000248882"/>
    </source>
</evidence>
<name>A0A2W7RAB6_9BACT</name>
<dbReference type="CDD" id="cd06561">
    <property type="entry name" value="AlkD_like"/>
    <property type="match status" value="1"/>
</dbReference>
<dbReference type="InterPro" id="IPR014825">
    <property type="entry name" value="DNA_alkylation"/>
</dbReference>
<protein>
    <submittedName>
        <fullName evidence="1">3-methyladenine DNA glycosylase AlkD</fullName>
    </submittedName>
</protein>
<dbReference type="AlphaFoldDB" id="A0A2W7RAB6"/>
<comment type="caution">
    <text evidence="1">The sequence shown here is derived from an EMBL/GenBank/DDBJ whole genome shotgun (WGS) entry which is preliminary data.</text>
</comment>
<dbReference type="PANTHER" id="PTHR41291">
    <property type="entry name" value="DNA ALKYLATION REPAIR PROTEIN"/>
    <property type="match status" value="1"/>
</dbReference>
<dbReference type="InterPro" id="IPR016024">
    <property type="entry name" value="ARM-type_fold"/>
</dbReference>
<dbReference type="OrthoDB" id="1117222at2"/>
<dbReference type="Pfam" id="PF08713">
    <property type="entry name" value="DNA_alkylation"/>
    <property type="match status" value="1"/>
</dbReference>
<dbReference type="Gene3D" id="1.25.10.90">
    <property type="match status" value="1"/>
</dbReference>
<organism evidence="1 2">
    <name type="scientific">Algoriphagus chordae</name>
    <dbReference type="NCBI Taxonomy" id="237019"/>
    <lineage>
        <taxon>Bacteria</taxon>
        <taxon>Pseudomonadati</taxon>
        <taxon>Bacteroidota</taxon>
        <taxon>Cytophagia</taxon>
        <taxon>Cytophagales</taxon>
        <taxon>Cyclobacteriaceae</taxon>
        <taxon>Algoriphagus</taxon>
    </lineage>
</organism>
<dbReference type="PANTHER" id="PTHR41291:SF1">
    <property type="entry name" value="DNA ALKYLATION REPAIR PROTEIN"/>
    <property type="match status" value="1"/>
</dbReference>
<keyword evidence="2" id="KW-1185">Reference proteome</keyword>